<reference evidence="3" key="1">
    <citation type="submission" date="2018-09" db="EMBL/GenBank/DDBJ databases">
        <title>Complete genome sequence of thermophilic cyanobacteria strain Thermosynechococcus elongatus PKUAC-SCTE542.</title>
        <authorList>
            <person name="Liang Y."/>
            <person name="Tang J."/>
            <person name="Daroch M."/>
        </authorList>
    </citation>
    <scope>NUCLEOTIDE SEQUENCE [LARGE SCALE GENOMIC DNA]</scope>
    <source>
        <strain evidence="3">E542</strain>
    </source>
</reference>
<dbReference type="Proteomes" id="UP000261812">
    <property type="component" value="Chromosome"/>
</dbReference>
<feature type="domain" description="CobW C-terminal" evidence="1">
    <location>
        <begin position="49"/>
        <end position="137"/>
    </location>
</feature>
<gene>
    <name evidence="2" type="ORF">D3A95_11600</name>
</gene>
<dbReference type="KEGG" id="tsq:D3A95_11600"/>
<evidence type="ECO:0000313" key="3">
    <source>
        <dbReference type="Proteomes" id="UP000261812"/>
    </source>
</evidence>
<dbReference type="AlphaFoldDB" id="A0A3B7MCW9"/>
<accession>A0A3B7MCW9</accession>
<dbReference type="EMBL" id="CP032152">
    <property type="protein sequence ID" value="AXY68477.2"/>
    <property type="molecule type" value="Genomic_DNA"/>
</dbReference>
<dbReference type="SUPFAM" id="SSF90002">
    <property type="entry name" value="Hypothetical protein YjiA, C-terminal domain"/>
    <property type="match status" value="1"/>
</dbReference>
<proteinExistence type="predicted"/>
<name>A0A3B7MCW9_9CYAN</name>
<keyword evidence="3" id="KW-1185">Reference proteome</keyword>
<dbReference type="InterPro" id="IPR011629">
    <property type="entry name" value="CobW-like_C"/>
</dbReference>
<dbReference type="RefSeq" id="WP_181495132.1">
    <property type="nucleotide sequence ID" value="NZ_CP032152.1"/>
</dbReference>
<organism evidence="2 3">
    <name type="scientific">Thermosynechococcus sichuanensis E542</name>
    <dbReference type="NCBI Taxonomy" id="2016101"/>
    <lineage>
        <taxon>Bacteria</taxon>
        <taxon>Bacillati</taxon>
        <taxon>Cyanobacteriota</taxon>
        <taxon>Cyanophyceae</taxon>
        <taxon>Acaryochloridales</taxon>
        <taxon>Thermosynechococcaceae</taxon>
        <taxon>Thermosynechococcus</taxon>
        <taxon>Thermosynechococcus sichuanensis</taxon>
    </lineage>
</organism>
<sequence length="157" mass="17298">MSSVQRVAIATPADIELIQWADCVVEAPVPLPAIAPTLPDLWQVELTGQVFDPPSLDELLLELTQGAYGQVQRLKGILELPDGQAFAVDFCVGLEEIEYTNLNIPPWLEGRPQRWSGLELIGHSLDKAAIRKVIEDAVLSDTVLAQYQAHYRAQVEA</sequence>
<evidence type="ECO:0000313" key="2">
    <source>
        <dbReference type="EMBL" id="AXY68477.2"/>
    </source>
</evidence>
<dbReference type="Pfam" id="PF07683">
    <property type="entry name" value="CobW_C"/>
    <property type="match status" value="1"/>
</dbReference>
<evidence type="ECO:0000259" key="1">
    <source>
        <dbReference type="Pfam" id="PF07683"/>
    </source>
</evidence>
<protein>
    <submittedName>
        <fullName evidence="2">GTP-binding protein</fullName>
    </submittedName>
</protein>